<reference evidence="9 10" key="2">
    <citation type="submission" date="2018-09" db="EMBL/GenBank/DDBJ databases">
        <title>Genome of Sphaerochaeta halotolerans strain 4-11.</title>
        <authorList>
            <person name="Nazina T.N."/>
            <person name="Sokolova D.S."/>
        </authorList>
    </citation>
    <scope>NUCLEOTIDE SEQUENCE [LARGE SCALE GENOMIC DNA]</scope>
    <source>
        <strain evidence="9 10">4-11</strain>
    </source>
</reference>
<keyword evidence="3" id="KW-1003">Cell membrane</keyword>
<evidence type="ECO:0000313" key="10">
    <source>
        <dbReference type="Proteomes" id="UP000264002"/>
    </source>
</evidence>
<dbReference type="Proteomes" id="UP000264002">
    <property type="component" value="Unassembled WGS sequence"/>
</dbReference>
<dbReference type="AlphaFoldDB" id="A0A372MH67"/>
<feature type="domain" description="ABC transmembrane type-1" evidence="8">
    <location>
        <begin position="74"/>
        <end position="288"/>
    </location>
</feature>
<evidence type="ECO:0000256" key="1">
    <source>
        <dbReference type="ARBA" id="ARBA00004651"/>
    </source>
</evidence>
<feature type="transmembrane region" description="Helical" evidence="7">
    <location>
        <begin position="21"/>
        <end position="44"/>
    </location>
</feature>
<keyword evidence="5 7" id="KW-1133">Transmembrane helix</keyword>
<dbReference type="InterPro" id="IPR000515">
    <property type="entry name" value="MetI-like"/>
</dbReference>
<dbReference type="SUPFAM" id="SSF161098">
    <property type="entry name" value="MetI-like"/>
    <property type="match status" value="1"/>
</dbReference>
<keyword evidence="10" id="KW-1185">Reference proteome</keyword>
<evidence type="ECO:0000256" key="2">
    <source>
        <dbReference type="ARBA" id="ARBA00022448"/>
    </source>
</evidence>
<organism evidence="9 10">
    <name type="scientific">Sphaerochaeta halotolerans</name>
    <dbReference type="NCBI Taxonomy" id="2293840"/>
    <lineage>
        <taxon>Bacteria</taxon>
        <taxon>Pseudomonadati</taxon>
        <taxon>Spirochaetota</taxon>
        <taxon>Spirochaetia</taxon>
        <taxon>Spirochaetales</taxon>
        <taxon>Sphaerochaetaceae</taxon>
        <taxon>Sphaerochaeta</taxon>
    </lineage>
</organism>
<comment type="similarity">
    <text evidence="7">Belongs to the binding-protein-dependent transport system permease family.</text>
</comment>
<accession>A0A372MH67</accession>
<evidence type="ECO:0000256" key="6">
    <source>
        <dbReference type="ARBA" id="ARBA00023136"/>
    </source>
</evidence>
<dbReference type="PANTHER" id="PTHR30193">
    <property type="entry name" value="ABC TRANSPORTER PERMEASE PROTEIN"/>
    <property type="match status" value="1"/>
</dbReference>
<keyword evidence="6 7" id="KW-0472">Membrane</keyword>
<evidence type="ECO:0000256" key="3">
    <source>
        <dbReference type="ARBA" id="ARBA00022475"/>
    </source>
</evidence>
<keyword evidence="2 7" id="KW-0813">Transport</keyword>
<feature type="transmembrane region" description="Helical" evidence="7">
    <location>
        <begin position="111"/>
        <end position="129"/>
    </location>
</feature>
<dbReference type="GO" id="GO:0055085">
    <property type="term" value="P:transmembrane transport"/>
    <property type="evidence" value="ECO:0007669"/>
    <property type="project" value="InterPro"/>
</dbReference>
<name>A0A372MH67_9SPIR</name>
<comment type="subcellular location">
    <subcellularLocation>
        <location evidence="1 7">Cell membrane</location>
        <topology evidence="1 7">Multi-pass membrane protein</topology>
    </subcellularLocation>
</comment>
<dbReference type="EMBL" id="QUWK01000007">
    <property type="protein sequence ID" value="RFU94793.1"/>
    <property type="molecule type" value="Genomic_DNA"/>
</dbReference>
<dbReference type="PROSITE" id="PS50928">
    <property type="entry name" value="ABC_TM1"/>
    <property type="match status" value="1"/>
</dbReference>
<evidence type="ECO:0000256" key="7">
    <source>
        <dbReference type="RuleBase" id="RU363032"/>
    </source>
</evidence>
<protein>
    <submittedName>
        <fullName evidence="9">Sugar ABC transporter permease</fullName>
    </submittedName>
</protein>
<reference evidence="10" key="1">
    <citation type="submission" date="2018-08" db="EMBL/GenBank/DDBJ databases">
        <authorList>
            <person name="Grouzdev D.S."/>
            <person name="Krutkina M.S."/>
        </authorList>
    </citation>
    <scope>NUCLEOTIDE SEQUENCE [LARGE SCALE GENOMIC DNA]</scope>
    <source>
        <strain evidence="10">4-11</strain>
    </source>
</reference>
<gene>
    <name evidence="9" type="ORF">DYP60_08040</name>
</gene>
<dbReference type="GO" id="GO:0005886">
    <property type="term" value="C:plasma membrane"/>
    <property type="evidence" value="ECO:0007669"/>
    <property type="project" value="UniProtKB-SubCell"/>
</dbReference>
<comment type="caution">
    <text evidence="9">The sequence shown here is derived from an EMBL/GenBank/DDBJ whole genome shotgun (WGS) entry which is preliminary data.</text>
</comment>
<dbReference type="RefSeq" id="WP_117330489.1">
    <property type="nucleotide sequence ID" value="NZ_QUWK01000007.1"/>
</dbReference>
<dbReference type="SUPFAM" id="SSF160964">
    <property type="entry name" value="MalF N-terminal region-like"/>
    <property type="match status" value="1"/>
</dbReference>
<evidence type="ECO:0000259" key="8">
    <source>
        <dbReference type="PROSITE" id="PS50928"/>
    </source>
</evidence>
<sequence length="304" mass="34355">MKQLTPRRRSFLNDLSGYAFISPWLLGFIAFSIIPILFSLYYSFTEYDILGEPIFNGLENFRRMLGDELFWQSLKVTFFYAFVSVPLRLVFAFFVAMLFNRGTRAIRIYQAIYYVPSLVGGSIAIAVMWRRLFMADGALNAALTKIGIVTDISWIGNPSTAIWTLILLAVWQFGSSMLIFLAGLRQIPKELYEAASIDGANPLKKFTHITVPQITPVIFFNLVMQLINGFTVFTQAFVVSGGSGDPLNSTLVYALYLYQRAFKYYDMGYGSALAWVLVLIIGVMTGIVFKTSNSWVFYEAKEGK</sequence>
<dbReference type="Pfam" id="PF00528">
    <property type="entry name" value="BPD_transp_1"/>
    <property type="match status" value="1"/>
</dbReference>
<dbReference type="PANTHER" id="PTHR30193:SF1">
    <property type="entry name" value="ABC TRANSPORTER PERMEASE PROTEIN YESP-RELATED"/>
    <property type="match status" value="1"/>
</dbReference>
<evidence type="ECO:0000256" key="5">
    <source>
        <dbReference type="ARBA" id="ARBA00022989"/>
    </source>
</evidence>
<evidence type="ECO:0000256" key="4">
    <source>
        <dbReference type="ARBA" id="ARBA00022692"/>
    </source>
</evidence>
<proteinExistence type="inferred from homology"/>
<dbReference type="CDD" id="cd06261">
    <property type="entry name" value="TM_PBP2"/>
    <property type="match status" value="1"/>
</dbReference>
<dbReference type="Gene3D" id="1.10.3720.10">
    <property type="entry name" value="MetI-like"/>
    <property type="match status" value="1"/>
</dbReference>
<feature type="transmembrane region" description="Helical" evidence="7">
    <location>
        <begin position="161"/>
        <end position="184"/>
    </location>
</feature>
<feature type="transmembrane region" description="Helical" evidence="7">
    <location>
        <begin position="269"/>
        <end position="289"/>
    </location>
</feature>
<feature type="transmembrane region" description="Helical" evidence="7">
    <location>
        <begin position="78"/>
        <end position="99"/>
    </location>
</feature>
<dbReference type="InterPro" id="IPR051393">
    <property type="entry name" value="ABC_transporter_permease"/>
</dbReference>
<evidence type="ECO:0000313" key="9">
    <source>
        <dbReference type="EMBL" id="RFU94793.1"/>
    </source>
</evidence>
<keyword evidence="4 7" id="KW-0812">Transmembrane</keyword>
<dbReference type="InterPro" id="IPR035906">
    <property type="entry name" value="MetI-like_sf"/>
</dbReference>